<evidence type="ECO:0000256" key="1">
    <source>
        <dbReference type="ARBA" id="ARBA00003818"/>
    </source>
</evidence>
<dbReference type="GO" id="GO:0016410">
    <property type="term" value="F:N-acyltransferase activity"/>
    <property type="evidence" value="ECO:0007669"/>
    <property type="project" value="TreeGrafter"/>
</dbReference>
<dbReference type="PANTHER" id="PTHR31438:SF1">
    <property type="entry name" value="LYSINE N-ACYLTRANSFERASE C17G9.06C-RELATED"/>
    <property type="match status" value="1"/>
</dbReference>
<dbReference type="InterPro" id="IPR016181">
    <property type="entry name" value="Acyl_CoA_acyltransferase"/>
</dbReference>
<dbReference type="InterPro" id="IPR019432">
    <property type="entry name" value="Acyltransferase_MbtK/IucB-like"/>
</dbReference>
<dbReference type="UniPathway" id="UPA00011"/>
<gene>
    <name evidence="6" type="primary">iucB</name>
    <name evidence="6" type="ORF">RS81_00479</name>
</gene>
<evidence type="ECO:0000256" key="2">
    <source>
        <dbReference type="ARBA" id="ARBA00005102"/>
    </source>
</evidence>
<dbReference type="AlphaFoldDB" id="A0A0M2HJV9"/>
<evidence type="ECO:0000259" key="5">
    <source>
        <dbReference type="SMART" id="SM01006"/>
    </source>
</evidence>
<organism evidence="6 7">
    <name type="scientific">Microbacterium terrae</name>
    <dbReference type="NCBI Taxonomy" id="69369"/>
    <lineage>
        <taxon>Bacteria</taxon>
        <taxon>Bacillati</taxon>
        <taxon>Actinomycetota</taxon>
        <taxon>Actinomycetes</taxon>
        <taxon>Micrococcales</taxon>
        <taxon>Microbacteriaceae</taxon>
        <taxon>Microbacterium</taxon>
    </lineage>
</organism>
<comment type="caution">
    <text evidence="6">The sequence shown here is derived from an EMBL/GenBank/DDBJ whole genome shotgun (WGS) entry which is preliminary data.</text>
</comment>
<dbReference type="Gene3D" id="3.40.630.30">
    <property type="match status" value="1"/>
</dbReference>
<dbReference type="SUPFAM" id="SSF55729">
    <property type="entry name" value="Acyl-CoA N-acyltransferases (Nat)"/>
    <property type="match status" value="1"/>
</dbReference>
<dbReference type="PATRIC" id="fig|92835.4.peg.491"/>
<comment type="function">
    <text evidence="1">Acyltransferase required for the direct transfer of medium- to long-chain fatty acyl moieties from a carrier protein (MbtL) on to the epsilon-amino group of lysine residue in the mycobactin core.</text>
</comment>
<keyword evidence="6" id="KW-0808">Transferase</keyword>
<evidence type="ECO:0000256" key="3">
    <source>
        <dbReference type="ARBA" id="ARBA00020586"/>
    </source>
</evidence>
<dbReference type="PANTHER" id="PTHR31438">
    <property type="entry name" value="LYSINE N-ACYLTRANSFERASE C17G9.06C-RELATED"/>
    <property type="match status" value="1"/>
</dbReference>
<proteinExistence type="predicted"/>
<name>A0A0M2HJV9_9MICO</name>
<protein>
    <recommendedName>
        <fullName evidence="3">Lysine N-acyltransferase MbtK</fullName>
    </recommendedName>
    <alternativeName>
        <fullName evidence="4">Mycobactin synthase protein K</fullName>
    </alternativeName>
</protein>
<sequence>MIEDSPMTTTATDRLITGAAGDLVHVREDPTLGRIEIAVLDPERDAALVHRWVSEPVAQFWGMGGKTVAEVRDVYAFVDSLPSHHAFLVRRDGQPVALLQTYEPENDPVGDCYTPAPGDVGMHFLLAARGAPVARYSTRLGIEIGRFLFVPAAAARIVIEPDARNDRALRRTELMGFELGPEIELPGKTGQLAFLTRERWRELAASL</sequence>
<feature type="domain" description="Acyltransferase MbtK/IucB-like conserved" evidence="5">
    <location>
        <begin position="38"/>
        <end position="86"/>
    </location>
</feature>
<comment type="pathway">
    <text evidence="2">Siderophore biosynthesis; mycobactin biosynthesis.</text>
</comment>
<keyword evidence="6" id="KW-0012">Acyltransferase</keyword>
<dbReference type="Proteomes" id="UP000033956">
    <property type="component" value="Unassembled WGS sequence"/>
</dbReference>
<reference evidence="6 7" key="1">
    <citation type="submission" date="2015-02" db="EMBL/GenBank/DDBJ databases">
        <title>Draft genome sequences of ten Microbacterium spp. with emphasis on heavy metal contaminated environments.</title>
        <authorList>
            <person name="Corretto E."/>
        </authorList>
    </citation>
    <scope>NUCLEOTIDE SEQUENCE [LARGE SCALE GENOMIC DNA]</scope>
    <source>
        <strain evidence="6 7">DSM 12510</strain>
    </source>
</reference>
<keyword evidence="7" id="KW-1185">Reference proteome</keyword>
<dbReference type="Pfam" id="PF13523">
    <property type="entry name" value="Acetyltransf_8"/>
    <property type="match status" value="1"/>
</dbReference>
<dbReference type="STRING" id="92835.RS81_00479"/>
<evidence type="ECO:0000313" key="6">
    <source>
        <dbReference type="EMBL" id="KJL44645.1"/>
    </source>
</evidence>
<evidence type="ECO:0000313" key="7">
    <source>
        <dbReference type="Proteomes" id="UP000033956"/>
    </source>
</evidence>
<dbReference type="GO" id="GO:0019290">
    <property type="term" value="P:siderophore biosynthetic process"/>
    <property type="evidence" value="ECO:0007669"/>
    <property type="project" value="InterPro"/>
</dbReference>
<dbReference type="SMART" id="SM01006">
    <property type="entry name" value="AlcB"/>
    <property type="match status" value="1"/>
</dbReference>
<evidence type="ECO:0000256" key="4">
    <source>
        <dbReference type="ARBA" id="ARBA00031122"/>
    </source>
</evidence>
<accession>A0A0M2HJV9</accession>
<dbReference type="EMBL" id="JYIZ01000030">
    <property type="protein sequence ID" value="KJL44645.1"/>
    <property type="molecule type" value="Genomic_DNA"/>
</dbReference>